<dbReference type="VEuPathDB" id="FungiDB:EYZ11_003225"/>
<keyword evidence="4" id="KW-1185">Reference proteome</keyword>
<feature type="region of interest" description="Disordered" evidence="1">
    <location>
        <begin position="67"/>
        <end position="86"/>
    </location>
</feature>
<name>A0A4S3JQX7_9EURO</name>
<proteinExistence type="predicted"/>
<organism evidence="3 4">
    <name type="scientific">Aspergillus tanneri</name>
    <dbReference type="NCBI Taxonomy" id="1220188"/>
    <lineage>
        <taxon>Eukaryota</taxon>
        <taxon>Fungi</taxon>
        <taxon>Dikarya</taxon>
        <taxon>Ascomycota</taxon>
        <taxon>Pezizomycotina</taxon>
        <taxon>Eurotiomycetes</taxon>
        <taxon>Eurotiomycetidae</taxon>
        <taxon>Eurotiales</taxon>
        <taxon>Aspergillaceae</taxon>
        <taxon>Aspergillus</taxon>
        <taxon>Aspergillus subgen. Circumdati</taxon>
    </lineage>
</organism>
<evidence type="ECO:0000256" key="1">
    <source>
        <dbReference type="SAM" id="MobiDB-lite"/>
    </source>
</evidence>
<reference evidence="3 4" key="1">
    <citation type="submission" date="2019-03" db="EMBL/GenBank/DDBJ databases">
        <title>The genome sequence of a newly discovered highly antifungal drug resistant Aspergillus species, Aspergillus tanneri NIH 1004.</title>
        <authorList>
            <person name="Mounaud S."/>
            <person name="Singh I."/>
            <person name="Joardar V."/>
            <person name="Pakala S."/>
            <person name="Pakala S."/>
            <person name="Venepally P."/>
            <person name="Hoover J."/>
            <person name="Nierman W."/>
            <person name="Chung J."/>
            <person name="Losada L."/>
        </authorList>
    </citation>
    <scope>NUCLEOTIDE SEQUENCE [LARGE SCALE GENOMIC DNA]</scope>
    <source>
        <strain evidence="3 4">NIH1004</strain>
    </source>
</reference>
<feature type="region of interest" description="Disordered" evidence="1">
    <location>
        <begin position="1"/>
        <end position="51"/>
    </location>
</feature>
<dbReference type="AlphaFoldDB" id="A0A4S3JQX7"/>
<feature type="compositionally biased region" description="Polar residues" evidence="1">
    <location>
        <begin position="17"/>
        <end position="27"/>
    </location>
</feature>
<sequence>MSFKDKPAYADDIVPLKSTNTYKSNLKSPGPTKAKGEGDNKSKHKRRVRHKPKPIVIKFVPLRPLRPKSPKIPDPIHPAPGQQPDGSMIDNQDTTAPHYGQDDWSLHNLPDILYTLRPGSENSKSRQRVRINIGPIFGKMLRNLPVLPDRISSKVEGWRLEAWFRMDRRIEPEDIIDRVDPLYRSGITEDDIDLRRRMFREAFHLATWGAQKSLNDVSRMAKYAGIDPKKNTTRGMTPGLIDPSKGEAGGRIPLPACIPSWDLSIFDIPPVVVQSNGLTQEPVDTQQPHLKQPNDLMQEPMDVQPQLVQPPTITHSHPTVEQQPVVKQPMGSMRPQFPIREAATEEYYASIARQFMIPDHLIPDRINNHINNVKNQSKNQGVEDPFIGQWQMRGMPVGHDTASSFMAFSPTPGVGLKRKATEDPVNTHGSVLANKKTKPESSFLPDYPEFPSELASHNGPSAHSCLGSLESQTGPVIGMEDFLGINNLSFTELLNSRLGDEVATMLSSDAAAWPGFSDQNQ</sequence>
<comment type="caution">
    <text evidence="3">The sequence shown here is derived from an EMBL/GenBank/DDBJ whole genome shotgun (WGS) entry which is preliminary data.</text>
</comment>
<evidence type="ECO:0000313" key="4">
    <source>
        <dbReference type="Proteomes" id="UP000308092"/>
    </source>
</evidence>
<gene>
    <name evidence="2" type="ORF">ATNIH1004_006314</name>
    <name evidence="3" type="ORF">EYZ11_003225</name>
</gene>
<reference evidence="2 5" key="2">
    <citation type="submission" date="2019-08" db="EMBL/GenBank/DDBJ databases">
        <title>The genome sequence of a newly discovered highly antifungal drug resistant Aspergillus species, Aspergillus tanneri NIH 1004.</title>
        <authorList>
            <person name="Mounaud S."/>
            <person name="Singh I."/>
            <person name="Joardar V."/>
            <person name="Pakala S."/>
            <person name="Pakala S."/>
            <person name="Venepally P."/>
            <person name="Chung J.K."/>
            <person name="Losada L."/>
            <person name="Nierman W.C."/>
        </authorList>
    </citation>
    <scope>NUCLEOTIDE SEQUENCE [LARGE SCALE GENOMIC DNA]</scope>
    <source>
        <strain evidence="2 5">NIH1004</strain>
    </source>
</reference>
<evidence type="ECO:0000313" key="5">
    <source>
        <dbReference type="Proteomes" id="UP000324241"/>
    </source>
</evidence>
<evidence type="ECO:0000313" key="3">
    <source>
        <dbReference type="EMBL" id="THC97277.1"/>
    </source>
</evidence>
<dbReference type="GeneID" id="54329016"/>
<protein>
    <submittedName>
        <fullName evidence="3">Uncharacterized protein</fullName>
    </submittedName>
</protein>
<dbReference type="Proteomes" id="UP000324241">
    <property type="component" value="Unassembled WGS sequence"/>
</dbReference>
<dbReference type="EMBL" id="QUQM01000004">
    <property type="protein sequence ID" value="KAA8647620.1"/>
    <property type="molecule type" value="Genomic_DNA"/>
</dbReference>
<feature type="compositionally biased region" description="Basic residues" evidence="1">
    <location>
        <begin position="42"/>
        <end position="51"/>
    </location>
</feature>
<dbReference type="RefSeq" id="XP_033426981.1">
    <property type="nucleotide sequence ID" value="XM_033570949.1"/>
</dbReference>
<evidence type="ECO:0000313" key="2">
    <source>
        <dbReference type="EMBL" id="KAA8647620.1"/>
    </source>
</evidence>
<feature type="region of interest" description="Disordered" evidence="1">
    <location>
        <begin position="228"/>
        <end position="247"/>
    </location>
</feature>
<dbReference type="OrthoDB" id="5348779at2759"/>
<dbReference type="Proteomes" id="UP000308092">
    <property type="component" value="Unassembled WGS sequence"/>
</dbReference>
<accession>A0A4S3JQX7</accession>
<dbReference type="EMBL" id="SOSA01000080">
    <property type="protein sequence ID" value="THC97277.1"/>
    <property type="molecule type" value="Genomic_DNA"/>
</dbReference>